<evidence type="ECO:0000256" key="2">
    <source>
        <dbReference type="ARBA" id="ARBA00001946"/>
    </source>
</evidence>
<evidence type="ECO:0000256" key="8">
    <source>
        <dbReference type="PIRSR" id="PIRSR600760-2"/>
    </source>
</evidence>
<dbReference type="PROSITE" id="PS00629">
    <property type="entry name" value="IMP_1"/>
    <property type="match status" value="1"/>
</dbReference>
<dbReference type="InterPro" id="IPR022337">
    <property type="entry name" value="Inositol_monophosphatase_SuhB"/>
</dbReference>
<dbReference type="CDD" id="cd01639">
    <property type="entry name" value="IMPase"/>
    <property type="match status" value="1"/>
</dbReference>
<dbReference type="Gene3D" id="3.40.190.80">
    <property type="match status" value="1"/>
</dbReference>
<dbReference type="Proteomes" id="UP000185766">
    <property type="component" value="Unassembled WGS sequence"/>
</dbReference>
<feature type="binding site" evidence="8">
    <location>
        <position position="86"/>
    </location>
    <ligand>
        <name>Mg(2+)</name>
        <dbReference type="ChEBI" id="CHEBI:18420"/>
        <label>1</label>
        <note>catalytic</note>
    </ligand>
</feature>
<keyword evidence="11" id="KW-1185">Reference proteome</keyword>
<dbReference type="RefSeq" id="WP_074866196.1">
    <property type="nucleotide sequence ID" value="NZ_FOAS01000005.1"/>
</dbReference>
<dbReference type="GO" id="GO:0008934">
    <property type="term" value="F:inositol monophosphate 1-phosphatase activity"/>
    <property type="evidence" value="ECO:0007669"/>
    <property type="project" value="InterPro"/>
</dbReference>
<feature type="binding site" evidence="8">
    <location>
        <position position="88"/>
    </location>
    <ligand>
        <name>Mg(2+)</name>
        <dbReference type="ChEBI" id="CHEBI:18420"/>
        <label>1</label>
        <note>catalytic</note>
    </ligand>
</feature>
<dbReference type="InterPro" id="IPR020583">
    <property type="entry name" value="Inositol_monoP_metal-BS"/>
</dbReference>
<dbReference type="InterPro" id="IPR033942">
    <property type="entry name" value="IMPase"/>
</dbReference>
<dbReference type="FunFam" id="3.30.540.10:FF:000003">
    <property type="entry name" value="Inositol-1-monophosphatase"/>
    <property type="match status" value="1"/>
</dbReference>
<accession>A0A1H7JTG3</accession>
<keyword evidence="7 8" id="KW-0460">Magnesium</keyword>
<dbReference type="Pfam" id="PF00459">
    <property type="entry name" value="Inositol_P"/>
    <property type="match status" value="1"/>
</dbReference>
<dbReference type="EC" id="3.1.3.25" evidence="9"/>
<comment type="cofactor">
    <cofactor evidence="2 8 9">
        <name>Mg(2+)</name>
        <dbReference type="ChEBI" id="CHEBI:18420"/>
    </cofactor>
</comment>
<evidence type="ECO:0000256" key="5">
    <source>
        <dbReference type="ARBA" id="ARBA00022801"/>
    </source>
</evidence>
<sequence>MQPMLNIALRAARAAGELIIRSTDRLDAISVNEKDAKDYVTEIDRSAERLIISTLQKAYPDHGFFGEESGFKEGKGEGKDYIWIIDPLDGTTNFIRGLPHYAVSIACKYKGRLEHAVVLDPSRQEEFTASRGRGAALNGKRIRVTNRKSLEGALLGTGFPFRDEQLDHLDSYLGMFRSLAGETAGIRRAGAASLDLAYVAAGRFDAFWEFGLSEWDMAAGALLIQEAGGLVSDFTGSHDYLAKGHIVAGNTKCFKAVLTAIQPHLPPALKR</sequence>
<dbReference type="PROSITE" id="PS00630">
    <property type="entry name" value="IMP_2"/>
    <property type="match status" value="1"/>
</dbReference>
<dbReference type="GO" id="GO:0007165">
    <property type="term" value="P:signal transduction"/>
    <property type="evidence" value="ECO:0007669"/>
    <property type="project" value="TreeGrafter"/>
</dbReference>
<keyword evidence="6" id="KW-0889">Transcription antitermination</keyword>
<dbReference type="EMBL" id="FOAS01000005">
    <property type="protein sequence ID" value="SEK77340.1"/>
    <property type="molecule type" value="Genomic_DNA"/>
</dbReference>
<name>A0A1H7JTG3_9GAMM</name>
<dbReference type="GO" id="GO:0046854">
    <property type="term" value="P:phosphatidylinositol phosphate biosynthetic process"/>
    <property type="evidence" value="ECO:0007669"/>
    <property type="project" value="InterPro"/>
</dbReference>
<evidence type="ECO:0000313" key="11">
    <source>
        <dbReference type="Proteomes" id="UP000185766"/>
    </source>
</evidence>
<evidence type="ECO:0000256" key="6">
    <source>
        <dbReference type="ARBA" id="ARBA00022814"/>
    </source>
</evidence>
<dbReference type="GO" id="GO:0046872">
    <property type="term" value="F:metal ion binding"/>
    <property type="evidence" value="ECO:0007669"/>
    <property type="project" value="UniProtKB-KW"/>
</dbReference>
<dbReference type="GO" id="GO:0006020">
    <property type="term" value="P:inositol metabolic process"/>
    <property type="evidence" value="ECO:0007669"/>
    <property type="project" value="TreeGrafter"/>
</dbReference>
<proteinExistence type="inferred from homology"/>
<evidence type="ECO:0000256" key="3">
    <source>
        <dbReference type="ARBA" id="ARBA00009759"/>
    </source>
</evidence>
<dbReference type="InterPro" id="IPR020550">
    <property type="entry name" value="Inositol_monophosphatase_CS"/>
</dbReference>
<keyword evidence="4 8" id="KW-0479">Metal-binding</keyword>
<dbReference type="GO" id="GO:0031564">
    <property type="term" value="P:transcription antitermination"/>
    <property type="evidence" value="ECO:0007669"/>
    <property type="project" value="UniProtKB-KW"/>
</dbReference>
<keyword evidence="6" id="KW-0804">Transcription</keyword>
<evidence type="ECO:0000256" key="4">
    <source>
        <dbReference type="ARBA" id="ARBA00022723"/>
    </source>
</evidence>
<dbReference type="PRINTS" id="PR01959">
    <property type="entry name" value="SBIMPHPHTASE"/>
</dbReference>
<dbReference type="PANTHER" id="PTHR20854">
    <property type="entry name" value="INOSITOL MONOPHOSPHATASE"/>
    <property type="match status" value="1"/>
</dbReference>
<comment type="catalytic activity">
    <reaction evidence="1 9">
        <text>a myo-inositol phosphate + H2O = myo-inositol + phosphate</text>
        <dbReference type="Rhea" id="RHEA:24056"/>
        <dbReference type="ChEBI" id="CHEBI:15377"/>
        <dbReference type="ChEBI" id="CHEBI:17268"/>
        <dbReference type="ChEBI" id="CHEBI:43474"/>
        <dbReference type="ChEBI" id="CHEBI:84139"/>
        <dbReference type="EC" id="3.1.3.25"/>
    </reaction>
</comment>
<feature type="binding site" evidence="8">
    <location>
        <position position="67"/>
    </location>
    <ligand>
        <name>Mg(2+)</name>
        <dbReference type="ChEBI" id="CHEBI:18420"/>
        <label>1</label>
        <note>catalytic</note>
    </ligand>
</feature>
<gene>
    <name evidence="10" type="ORF">SAMN05216214_10529</name>
</gene>
<organism evidence="10 11">
    <name type="scientific">Atopomonas hussainii</name>
    <dbReference type="NCBI Taxonomy" id="1429083"/>
    <lineage>
        <taxon>Bacteria</taxon>
        <taxon>Pseudomonadati</taxon>
        <taxon>Pseudomonadota</taxon>
        <taxon>Gammaproteobacteria</taxon>
        <taxon>Pseudomonadales</taxon>
        <taxon>Pseudomonadaceae</taxon>
        <taxon>Atopomonas</taxon>
    </lineage>
</organism>
<feature type="binding site" evidence="8">
    <location>
        <position position="89"/>
    </location>
    <ligand>
        <name>Mg(2+)</name>
        <dbReference type="ChEBI" id="CHEBI:18420"/>
        <label>1</label>
        <note>catalytic</note>
    </ligand>
</feature>
<feature type="binding site" evidence="8">
    <location>
        <position position="216"/>
    </location>
    <ligand>
        <name>Mg(2+)</name>
        <dbReference type="ChEBI" id="CHEBI:18420"/>
        <label>1</label>
        <note>catalytic</note>
    </ligand>
</feature>
<evidence type="ECO:0000256" key="1">
    <source>
        <dbReference type="ARBA" id="ARBA00001033"/>
    </source>
</evidence>
<dbReference type="AlphaFoldDB" id="A0A1H7JTG3"/>
<dbReference type="InterPro" id="IPR000760">
    <property type="entry name" value="Inositol_monophosphatase-like"/>
</dbReference>
<dbReference type="Gene3D" id="3.30.540.10">
    <property type="entry name" value="Fructose-1,6-Bisphosphatase, subunit A, domain 1"/>
    <property type="match status" value="1"/>
</dbReference>
<dbReference type="SUPFAM" id="SSF56655">
    <property type="entry name" value="Carbohydrate phosphatase"/>
    <property type="match status" value="1"/>
</dbReference>
<evidence type="ECO:0000256" key="9">
    <source>
        <dbReference type="RuleBase" id="RU364068"/>
    </source>
</evidence>
<keyword evidence="5 9" id="KW-0378">Hydrolase</keyword>
<comment type="similarity">
    <text evidence="3 9">Belongs to the inositol monophosphatase superfamily.</text>
</comment>
<evidence type="ECO:0000256" key="7">
    <source>
        <dbReference type="ARBA" id="ARBA00022842"/>
    </source>
</evidence>
<evidence type="ECO:0000313" key="10">
    <source>
        <dbReference type="EMBL" id="SEK77340.1"/>
    </source>
</evidence>
<protein>
    <recommendedName>
        <fullName evidence="9">Inositol-1-monophosphatase</fullName>
        <ecNumber evidence="9">3.1.3.25</ecNumber>
    </recommendedName>
</protein>
<keyword evidence="6" id="KW-0805">Transcription regulation</keyword>
<reference evidence="10 11" key="1">
    <citation type="submission" date="2016-10" db="EMBL/GenBank/DDBJ databases">
        <authorList>
            <person name="de Groot N.N."/>
        </authorList>
    </citation>
    <scope>NUCLEOTIDE SEQUENCE [LARGE SCALE GENOMIC DNA]</scope>
    <source>
        <strain evidence="10 11">JCM 19513</strain>
    </source>
</reference>
<dbReference type="STRING" id="1429083.GCA_001885685_01398"/>
<dbReference type="PRINTS" id="PR00377">
    <property type="entry name" value="IMPHPHTASES"/>
</dbReference>
<dbReference type="PANTHER" id="PTHR20854:SF4">
    <property type="entry name" value="INOSITOL-1-MONOPHOSPHATASE-RELATED"/>
    <property type="match status" value="1"/>
</dbReference>